<evidence type="ECO:0000313" key="3">
    <source>
        <dbReference type="EMBL" id="GAI59736.1"/>
    </source>
</evidence>
<feature type="compositionally biased region" description="Acidic residues" evidence="1">
    <location>
        <begin position="194"/>
        <end position="209"/>
    </location>
</feature>
<proteinExistence type="predicted"/>
<protein>
    <recommendedName>
        <fullName evidence="4">Alkaline shock response membrane anchor protein AmaP</fullName>
    </recommendedName>
</protein>
<dbReference type="AlphaFoldDB" id="X1QY46"/>
<accession>X1QY46</accession>
<feature type="compositionally biased region" description="Basic and acidic residues" evidence="1">
    <location>
        <begin position="179"/>
        <end position="191"/>
    </location>
</feature>
<evidence type="ECO:0000256" key="2">
    <source>
        <dbReference type="SAM" id="Phobius"/>
    </source>
</evidence>
<keyword evidence="2" id="KW-0472">Membrane</keyword>
<sequence>MNIFNKVIVVLILICIICVSLISIVNVFMEYFRWSDLALRVFDPEVNVNQFIAALALLMVFAISIFIILLEFYRRGTRVAIISSSKAGNAMVTLETVAMQIKNAVIKIDGLEEIKVKIVPKATGVIINMNAKLNEDLEIPEKMQEIINKATSIVSDKLGIKVIKTNLTIVGLVAGRKEKEAKKKEEEEKAVEVVQEEAEGVSEIEDDDR</sequence>
<feature type="region of interest" description="Disordered" evidence="1">
    <location>
        <begin position="179"/>
        <end position="209"/>
    </location>
</feature>
<keyword evidence="2" id="KW-1133">Transmembrane helix</keyword>
<comment type="caution">
    <text evidence="3">The sequence shown here is derived from an EMBL/GenBank/DDBJ whole genome shotgun (WGS) entry which is preliminary data.</text>
</comment>
<gene>
    <name evidence="3" type="ORF">S12H4_00741</name>
</gene>
<keyword evidence="2" id="KW-0812">Transmembrane</keyword>
<evidence type="ECO:0008006" key="4">
    <source>
        <dbReference type="Google" id="ProtNLM"/>
    </source>
</evidence>
<feature type="transmembrane region" description="Helical" evidence="2">
    <location>
        <begin position="48"/>
        <end position="70"/>
    </location>
</feature>
<dbReference type="EMBL" id="BARW01000110">
    <property type="protein sequence ID" value="GAI59736.1"/>
    <property type="molecule type" value="Genomic_DNA"/>
</dbReference>
<reference evidence="3" key="1">
    <citation type="journal article" date="2014" name="Front. Microbiol.">
        <title>High frequency of phylogenetically diverse reductive dehalogenase-homologous genes in deep subseafloor sedimentary metagenomes.</title>
        <authorList>
            <person name="Kawai M."/>
            <person name="Futagami T."/>
            <person name="Toyoda A."/>
            <person name="Takaki Y."/>
            <person name="Nishi S."/>
            <person name="Hori S."/>
            <person name="Arai W."/>
            <person name="Tsubouchi T."/>
            <person name="Morono Y."/>
            <person name="Uchiyama I."/>
            <person name="Ito T."/>
            <person name="Fujiyama A."/>
            <person name="Inagaki F."/>
            <person name="Takami H."/>
        </authorList>
    </citation>
    <scope>NUCLEOTIDE SEQUENCE</scope>
    <source>
        <strain evidence="3">Expedition CK06-06</strain>
    </source>
</reference>
<organism evidence="3">
    <name type="scientific">marine sediment metagenome</name>
    <dbReference type="NCBI Taxonomy" id="412755"/>
    <lineage>
        <taxon>unclassified sequences</taxon>
        <taxon>metagenomes</taxon>
        <taxon>ecological metagenomes</taxon>
    </lineage>
</organism>
<name>X1QY46_9ZZZZ</name>
<feature type="transmembrane region" description="Helical" evidence="2">
    <location>
        <begin position="7"/>
        <end position="28"/>
    </location>
</feature>
<evidence type="ECO:0000256" key="1">
    <source>
        <dbReference type="SAM" id="MobiDB-lite"/>
    </source>
</evidence>